<keyword evidence="6 9" id="KW-0326">Glycosidase</keyword>
<name>A0A2A4ISU7_HELVI</name>
<evidence type="ECO:0000256" key="2">
    <source>
        <dbReference type="ARBA" id="ARBA00011738"/>
    </source>
</evidence>
<keyword evidence="5" id="KW-0325">Glycoprotein</keyword>
<dbReference type="PRINTS" id="PR00131">
    <property type="entry name" value="GLHYDRLASE1"/>
</dbReference>
<sequence>MRSSREVAMKRVLLVTLSLLKLARAGPEIDAKASNYSFPDDFIFGVSSAAFQIEGGWNEGGKGESVWDSVVHNNPELIKDLTTADVAADSYHLFKDDIKIIKSLGVSSYRLSISWPRLLPNGTNQIINQEGVKYYRTVFEELIKANITPLVTIYHWDMPKPVSDIGGWKNPKIIDYFVDYSRLVFDLYGDLVKFWITLNEPDLICQDVFHLDWYLPEEINNKFGEYSCTRNILLAHARAYRLYEKEYKPHQNGKVAITLNSCFAVPKDPNNPEDVLAAESFLQFHIGTYAHPILSEEGDFPRFVRERVNNMSREQGLSESRLPYFTDEEIKALRGSSDILGVNHYTTYLISSSSMEPNWKIPSIAHDSGAKVNYNTSWARPGSIWLRVNPPGIRKTLNWYDTQYNLQAKDIPILITENGLSDFGQTEDYERVSYINNYMYQVLLAMKEDGCNVKGYYSWSLMDAFEWSDGYTITFGLFKVDFNSPNKTRTPKLSAYNYANIVRTRRIDFDFIKLPTV</sequence>
<dbReference type="AlphaFoldDB" id="A0A2A4ISU7"/>
<dbReference type="FunFam" id="3.20.20.80:FF:000013">
    <property type="entry name" value="lactase-phlorizin hydrolase"/>
    <property type="match status" value="1"/>
</dbReference>
<dbReference type="InterPro" id="IPR017853">
    <property type="entry name" value="GH"/>
</dbReference>
<evidence type="ECO:0000256" key="5">
    <source>
        <dbReference type="ARBA" id="ARBA00023180"/>
    </source>
</evidence>
<accession>A0A2A4ISU7</accession>
<reference evidence="11" key="1">
    <citation type="submission" date="2017-09" db="EMBL/GenBank/DDBJ databases">
        <title>Contemporary evolution of a Lepidopteran species, Heliothis virescens, in response to modern agricultural practices.</title>
        <authorList>
            <person name="Fritz M.L."/>
            <person name="Deyonke A.M."/>
            <person name="Papanicolaou A."/>
            <person name="Micinski S."/>
            <person name="Westbrook J."/>
            <person name="Gould F."/>
        </authorList>
    </citation>
    <scope>NUCLEOTIDE SEQUENCE [LARGE SCALE GENOMIC DNA]</scope>
    <source>
        <strain evidence="11">HvINT-</strain>
        <tissue evidence="11">Whole body</tissue>
    </source>
</reference>
<dbReference type="PANTHER" id="PTHR10353">
    <property type="entry name" value="GLYCOSYL HYDROLASE"/>
    <property type="match status" value="1"/>
</dbReference>
<evidence type="ECO:0000256" key="6">
    <source>
        <dbReference type="ARBA" id="ARBA00023295"/>
    </source>
</evidence>
<feature type="signal peptide" evidence="10">
    <location>
        <begin position="1"/>
        <end position="25"/>
    </location>
</feature>
<dbReference type="InterPro" id="IPR001360">
    <property type="entry name" value="Glyco_hydro_1"/>
</dbReference>
<gene>
    <name evidence="11" type="ORF">B5V51_13032</name>
</gene>
<evidence type="ECO:0000256" key="9">
    <source>
        <dbReference type="RuleBase" id="RU004468"/>
    </source>
</evidence>
<comment type="caution">
    <text evidence="11">The sequence shown here is derived from an EMBL/GenBank/DDBJ whole genome shotgun (WGS) entry which is preliminary data.</text>
</comment>
<keyword evidence="4 9" id="KW-0378">Hydrolase</keyword>
<proteinExistence type="inferred from homology"/>
<evidence type="ECO:0000256" key="7">
    <source>
        <dbReference type="PROSITE-ProRule" id="PRU10055"/>
    </source>
</evidence>
<dbReference type="PROSITE" id="PS00572">
    <property type="entry name" value="GLYCOSYL_HYDROL_F1_1"/>
    <property type="match status" value="1"/>
</dbReference>
<evidence type="ECO:0000313" key="11">
    <source>
        <dbReference type="EMBL" id="PCG63057.1"/>
    </source>
</evidence>
<feature type="active site" description="Nucleophile" evidence="7">
    <location>
        <position position="417"/>
    </location>
</feature>
<dbReference type="STRING" id="7102.A0A2A4ISU7"/>
<comment type="similarity">
    <text evidence="1 8">Belongs to the glycosyl hydrolase 1 family.</text>
</comment>
<evidence type="ECO:0000256" key="10">
    <source>
        <dbReference type="SAM" id="SignalP"/>
    </source>
</evidence>
<organism evidence="11">
    <name type="scientific">Heliothis virescens</name>
    <name type="common">Tobacco budworm moth</name>
    <dbReference type="NCBI Taxonomy" id="7102"/>
    <lineage>
        <taxon>Eukaryota</taxon>
        <taxon>Metazoa</taxon>
        <taxon>Ecdysozoa</taxon>
        <taxon>Arthropoda</taxon>
        <taxon>Hexapoda</taxon>
        <taxon>Insecta</taxon>
        <taxon>Pterygota</taxon>
        <taxon>Neoptera</taxon>
        <taxon>Endopterygota</taxon>
        <taxon>Lepidoptera</taxon>
        <taxon>Glossata</taxon>
        <taxon>Ditrysia</taxon>
        <taxon>Noctuoidea</taxon>
        <taxon>Noctuidae</taxon>
        <taxon>Heliothinae</taxon>
        <taxon>Heliothis</taxon>
    </lineage>
</organism>
<dbReference type="EC" id="3.2.1.21" evidence="3"/>
<feature type="chain" id="PRO_5013308803" description="beta-glucosidase" evidence="10">
    <location>
        <begin position="26"/>
        <end position="517"/>
    </location>
</feature>
<dbReference type="InterPro" id="IPR018120">
    <property type="entry name" value="Glyco_hydro_1_AS"/>
</dbReference>
<evidence type="ECO:0000256" key="1">
    <source>
        <dbReference type="ARBA" id="ARBA00010838"/>
    </source>
</evidence>
<protein>
    <recommendedName>
        <fullName evidence="3">beta-glucosidase</fullName>
        <ecNumber evidence="3">3.2.1.21</ecNumber>
    </recommendedName>
</protein>
<dbReference type="GO" id="GO:0008422">
    <property type="term" value="F:beta-glucosidase activity"/>
    <property type="evidence" value="ECO:0007669"/>
    <property type="project" value="TreeGrafter"/>
</dbReference>
<evidence type="ECO:0000256" key="3">
    <source>
        <dbReference type="ARBA" id="ARBA00012744"/>
    </source>
</evidence>
<dbReference type="GO" id="GO:0005975">
    <property type="term" value="P:carbohydrate metabolic process"/>
    <property type="evidence" value="ECO:0007669"/>
    <property type="project" value="InterPro"/>
</dbReference>
<evidence type="ECO:0000256" key="8">
    <source>
        <dbReference type="RuleBase" id="RU003690"/>
    </source>
</evidence>
<dbReference type="PROSITE" id="PS00653">
    <property type="entry name" value="GLYCOSYL_HYDROL_F1_2"/>
    <property type="match status" value="1"/>
</dbReference>
<dbReference type="InterPro" id="IPR033132">
    <property type="entry name" value="GH_1_N_CS"/>
</dbReference>
<keyword evidence="10" id="KW-0732">Signal</keyword>
<evidence type="ECO:0000256" key="4">
    <source>
        <dbReference type="ARBA" id="ARBA00022801"/>
    </source>
</evidence>
<dbReference type="SUPFAM" id="SSF51445">
    <property type="entry name" value="(Trans)glycosidases"/>
    <property type="match status" value="1"/>
</dbReference>
<comment type="subunit">
    <text evidence="2">Homodimer.</text>
</comment>
<dbReference type="Pfam" id="PF00232">
    <property type="entry name" value="Glyco_hydro_1"/>
    <property type="match status" value="1"/>
</dbReference>
<dbReference type="Gene3D" id="3.20.20.80">
    <property type="entry name" value="Glycosidases"/>
    <property type="match status" value="1"/>
</dbReference>
<dbReference type="PANTHER" id="PTHR10353:SF36">
    <property type="entry name" value="LP05116P"/>
    <property type="match status" value="1"/>
</dbReference>
<dbReference type="EMBL" id="NWSH01007170">
    <property type="protein sequence ID" value="PCG63057.1"/>
    <property type="molecule type" value="Genomic_DNA"/>
</dbReference>